<gene>
    <name evidence="1" type="ORF">RP29_13155</name>
</gene>
<dbReference type="AlphaFoldDB" id="A0A0D7K6Z3"/>
<protein>
    <submittedName>
        <fullName evidence="1">Uncharacterized protein</fullName>
    </submittedName>
</protein>
<dbReference type="RefSeq" id="WP_044399179.1">
    <property type="nucleotide sequence ID" value="NZ_JXYQ01000041.1"/>
</dbReference>
<name>A0A0D7K6Z3_9BURK</name>
<dbReference type="Proteomes" id="UP000032566">
    <property type="component" value="Unassembled WGS sequence"/>
</dbReference>
<accession>A0A0D7K6Z3</accession>
<keyword evidence="2" id="KW-1185">Reference proteome</keyword>
<sequence length="149" mass="16350">MEIFKTSESIQSAATHHPDAELRLLLPARIESLSDLLDEFPLSDLMHVMVMETGDTAQSLEAALSLPVFTNGLSLDVSDPGFVPSWEICEAHVQWYEITFILSSDGFGVVVYVPKTCTDATLLDLCERFAEDPHGLASTSQTIKEPHAT</sequence>
<evidence type="ECO:0000313" key="2">
    <source>
        <dbReference type="Proteomes" id="UP000032566"/>
    </source>
</evidence>
<proteinExistence type="predicted"/>
<comment type="caution">
    <text evidence="1">The sequence shown here is derived from an EMBL/GenBank/DDBJ whole genome shotgun (WGS) entry which is preliminary data.</text>
</comment>
<dbReference type="STRING" id="80878.RP29_13155"/>
<dbReference type="EMBL" id="JXYQ01000041">
    <property type="protein sequence ID" value="KJA10100.1"/>
    <property type="molecule type" value="Genomic_DNA"/>
</dbReference>
<evidence type="ECO:0000313" key="1">
    <source>
        <dbReference type="EMBL" id="KJA10100.1"/>
    </source>
</evidence>
<reference evidence="1 2" key="1">
    <citation type="submission" date="2014-12" db="EMBL/GenBank/DDBJ databases">
        <title>Isolation of bacteria from lake water.</title>
        <authorList>
            <person name="Sheng K.-Y."/>
            <person name="Chin P.-S."/>
            <person name="Chan K.-G."/>
            <person name="Tan G.S."/>
        </authorList>
    </citation>
    <scope>NUCLEOTIDE SEQUENCE [LARGE SCALE GENOMIC DNA]</scope>
    <source>
        <strain evidence="1 2">KY4</strain>
    </source>
</reference>
<dbReference type="OrthoDB" id="8550051at2"/>
<dbReference type="PATRIC" id="fig|80878.5.peg.2404"/>
<organism evidence="1 2">
    <name type="scientific">Acidovorax temperans</name>
    <dbReference type="NCBI Taxonomy" id="80878"/>
    <lineage>
        <taxon>Bacteria</taxon>
        <taxon>Pseudomonadati</taxon>
        <taxon>Pseudomonadota</taxon>
        <taxon>Betaproteobacteria</taxon>
        <taxon>Burkholderiales</taxon>
        <taxon>Comamonadaceae</taxon>
        <taxon>Acidovorax</taxon>
    </lineage>
</organism>